<dbReference type="InterPro" id="IPR001878">
    <property type="entry name" value="Znf_CCHC"/>
</dbReference>
<organism evidence="4 5">
    <name type="scientific">Boletus edulis BED1</name>
    <dbReference type="NCBI Taxonomy" id="1328754"/>
    <lineage>
        <taxon>Eukaryota</taxon>
        <taxon>Fungi</taxon>
        <taxon>Dikarya</taxon>
        <taxon>Basidiomycota</taxon>
        <taxon>Agaricomycotina</taxon>
        <taxon>Agaricomycetes</taxon>
        <taxon>Agaricomycetidae</taxon>
        <taxon>Boletales</taxon>
        <taxon>Boletineae</taxon>
        <taxon>Boletaceae</taxon>
        <taxon>Boletoideae</taxon>
        <taxon>Boletus</taxon>
    </lineage>
</organism>
<evidence type="ECO:0000256" key="2">
    <source>
        <dbReference type="SAM" id="MobiDB-lite"/>
    </source>
</evidence>
<dbReference type="Proteomes" id="UP001194468">
    <property type="component" value="Unassembled WGS sequence"/>
</dbReference>
<dbReference type="GO" id="GO:0008270">
    <property type="term" value="F:zinc ion binding"/>
    <property type="evidence" value="ECO:0007669"/>
    <property type="project" value="UniProtKB-KW"/>
</dbReference>
<keyword evidence="5" id="KW-1185">Reference proteome</keyword>
<gene>
    <name evidence="4" type="ORF">L210DRAFT_3655331</name>
</gene>
<comment type="caution">
    <text evidence="4">The sequence shown here is derived from an EMBL/GenBank/DDBJ whole genome shotgun (WGS) entry which is preliminary data.</text>
</comment>
<feature type="region of interest" description="Disordered" evidence="2">
    <location>
        <begin position="522"/>
        <end position="628"/>
    </location>
</feature>
<feature type="region of interest" description="Disordered" evidence="2">
    <location>
        <begin position="1"/>
        <end position="46"/>
    </location>
</feature>
<evidence type="ECO:0000256" key="1">
    <source>
        <dbReference type="PROSITE-ProRule" id="PRU00047"/>
    </source>
</evidence>
<proteinExistence type="predicted"/>
<feature type="compositionally biased region" description="Low complexity" evidence="2">
    <location>
        <begin position="238"/>
        <end position="248"/>
    </location>
</feature>
<feature type="compositionally biased region" description="Polar residues" evidence="2">
    <location>
        <begin position="578"/>
        <end position="608"/>
    </location>
</feature>
<feature type="compositionally biased region" description="Low complexity" evidence="2">
    <location>
        <begin position="215"/>
        <end position="228"/>
    </location>
</feature>
<reference evidence="4" key="2">
    <citation type="journal article" date="2020" name="Nat. Commun.">
        <title>Large-scale genome sequencing of mycorrhizal fungi provides insights into the early evolution of symbiotic traits.</title>
        <authorList>
            <person name="Miyauchi S."/>
            <person name="Kiss E."/>
            <person name="Kuo A."/>
            <person name="Drula E."/>
            <person name="Kohler A."/>
            <person name="Sanchez-Garcia M."/>
            <person name="Morin E."/>
            <person name="Andreopoulos B."/>
            <person name="Barry K.W."/>
            <person name="Bonito G."/>
            <person name="Buee M."/>
            <person name="Carver A."/>
            <person name="Chen C."/>
            <person name="Cichocki N."/>
            <person name="Clum A."/>
            <person name="Culley D."/>
            <person name="Crous P.W."/>
            <person name="Fauchery L."/>
            <person name="Girlanda M."/>
            <person name="Hayes R.D."/>
            <person name="Keri Z."/>
            <person name="LaButti K."/>
            <person name="Lipzen A."/>
            <person name="Lombard V."/>
            <person name="Magnuson J."/>
            <person name="Maillard F."/>
            <person name="Murat C."/>
            <person name="Nolan M."/>
            <person name="Ohm R.A."/>
            <person name="Pangilinan J."/>
            <person name="Pereira M.F."/>
            <person name="Perotto S."/>
            <person name="Peter M."/>
            <person name="Pfister S."/>
            <person name="Riley R."/>
            <person name="Sitrit Y."/>
            <person name="Stielow J.B."/>
            <person name="Szollosi G."/>
            <person name="Zifcakova L."/>
            <person name="Stursova M."/>
            <person name="Spatafora J.W."/>
            <person name="Tedersoo L."/>
            <person name="Vaario L.M."/>
            <person name="Yamada A."/>
            <person name="Yan M."/>
            <person name="Wang P."/>
            <person name="Xu J."/>
            <person name="Bruns T."/>
            <person name="Baldrian P."/>
            <person name="Vilgalys R."/>
            <person name="Dunand C."/>
            <person name="Henrissat B."/>
            <person name="Grigoriev I.V."/>
            <person name="Hibbett D."/>
            <person name="Nagy L.G."/>
            <person name="Martin F.M."/>
        </authorList>
    </citation>
    <scope>NUCLEOTIDE SEQUENCE</scope>
    <source>
        <strain evidence="4">BED1</strain>
    </source>
</reference>
<dbReference type="PROSITE" id="PS50158">
    <property type="entry name" value="ZF_CCHC"/>
    <property type="match status" value="1"/>
</dbReference>
<keyword evidence="1" id="KW-0863">Zinc-finger</keyword>
<feature type="region of interest" description="Disordered" evidence="2">
    <location>
        <begin position="210"/>
        <end position="248"/>
    </location>
</feature>
<keyword evidence="1" id="KW-0862">Zinc</keyword>
<dbReference type="AlphaFoldDB" id="A0AAD4BCT2"/>
<dbReference type="EMBL" id="WHUW01000180">
    <property type="protein sequence ID" value="KAF8419234.1"/>
    <property type="molecule type" value="Genomic_DNA"/>
</dbReference>
<accession>A0AAD4BCT2</accession>
<evidence type="ECO:0000313" key="5">
    <source>
        <dbReference type="Proteomes" id="UP001194468"/>
    </source>
</evidence>
<evidence type="ECO:0000313" key="4">
    <source>
        <dbReference type="EMBL" id="KAF8419234.1"/>
    </source>
</evidence>
<protein>
    <recommendedName>
        <fullName evidence="3">CCHC-type domain-containing protein</fullName>
    </recommendedName>
</protein>
<sequence>MCPSGGHNTEGTTSEPPEEPAPTQNITTRVTRKSARTTHPTSEDIRKQDYEVKDDKSGAAYLEKSLLSLVGEPITTENLSTVLLHITQLPNVPRPATEAIRAVAFLMEKDVYVKSAVGIIQHLNNDLPTLIKQHVNEAIAPHIVSLTNTKKSLDNTARTLAETILCATDINIQTKEATKTLEKGTTDTRDSIDQMIAAIEKTSDNVKMLIDDPSRSQSSNAQNSRSYSDVLRAPPPTTTHSTTSISTPASAALARAALRERQILIDPQRGHSLYPPDQTTPTIVDDLKAIFDEIKDVNAPTLTIKALTRLKNGGIVIEFDSNEPAIWLHQDTNRAKFLERLSTPAEIRERSYVLLVPFLPITSPLDDPQWLRALEMENNLREDSLASARWIKRKACRNPNQRVAHAIFTFSEPKAANTLIRDGLYICKEKLHPHKEKREPLRCVRCQGWGHIARDCKAIHNACASCGHAHRTDSCTDSTGKHYCISCKSANHASNDPKCPTYLSKCAELDAKHPENSMPFFPTDEPWTQVVLPPKPPPIIRTPSKQPPPAQPPRTHMRQTTLDSTIGPKPRRRHAPHQSDTYHNNQRDIPTSSNAIPTSPPRNSQIHPSSAPEPSNRVPLPSSEGWYQ</sequence>
<keyword evidence="1" id="KW-0479">Metal-binding</keyword>
<feature type="compositionally biased region" description="Pro residues" evidence="2">
    <location>
        <begin position="533"/>
        <end position="552"/>
    </location>
</feature>
<dbReference type="GO" id="GO:0003676">
    <property type="term" value="F:nucleic acid binding"/>
    <property type="evidence" value="ECO:0007669"/>
    <property type="project" value="InterPro"/>
</dbReference>
<reference evidence="4" key="1">
    <citation type="submission" date="2019-10" db="EMBL/GenBank/DDBJ databases">
        <authorList>
            <consortium name="DOE Joint Genome Institute"/>
            <person name="Kuo A."/>
            <person name="Miyauchi S."/>
            <person name="Kiss E."/>
            <person name="Drula E."/>
            <person name="Kohler A."/>
            <person name="Sanchez-Garcia M."/>
            <person name="Andreopoulos B."/>
            <person name="Barry K.W."/>
            <person name="Bonito G."/>
            <person name="Buee M."/>
            <person name="Carver A."/>
            <person name="Chen C."/>
            <person name="Cichocki N."/>
            <person name="Clum A."/>
            <person name="Culley D."/>
            <person name="Crous P.W."/>
            <person name="Fauchery L."/>
            <person name="Girlanda M."/>
            <person name="Hayes R."/>
            <person name="Keri Z."/>
            <person name="LaButti K."/>
            <person name="Lipzen A."/>
            <person name="Lombard V."/>
            <person name="Magnuson J."/>
            <person name="Maillard F."/>
            <person name="Morin E."/>
            <person name="Murat C."/>
            <person name="Nolan M."/>
            <person name="Ohm R."/>
            <person name="Pangilinan J."/>
            <person name="Pereira M."/>
            <person name="Perotto S."/>
            <person name="Peter M."/>
            <person name="Riley R."/>
            <person name="Sitrit Y."/>
            <person name="Stielow B."/>
            <person name="Szollosi G."/>
            <person name="Zifcakova L."/>
            <person name="Stursova M."/>
            <person name="Spatafora J.W."/>
            <person name="Tedersoo L."/>
            <person name="Vaario L.-M."/>
            <person name="Yamada A."/>
            <person name="Yan M."/>
            <person name="Wang P."/>
            <person name="Xu J."/>
            <person name="Bruns T."/>
            <person name="Baldrian P."/>
            <person name="Vilgalys R."/>
            <person name="Henrissat B."/>
            <person name="Grigoriev I.V."/>
            <person name="Hibbett D."/>
            <person name="Nagy L.G."/>
            <person name="Martin F.M."/>
        </authorList>
    </citation>
    <scope>NUCLEOTIDE SEQUENCE</scope>
    <source>
        <strain evidence="4">BED1</strain>
    </source>
</reference>
<feature type="domain" description="CCHC-type" evidence="3">
    <location>
        <begin position="442"/>
        <end position="457"/>
    </location>
</feature>
<name>A0AAD4BCT2_BOLED</name>
<evidence type="ECO:0000259" key="3">
    <source>
        <dbReference type="PROSITE" id="PS50158"/>
    </source>
</evidence>